<dbReference type="Proteomes" id="UP001548189">
    <property type="component" value="Unassembled WGS sequence"/>
</dbReference>
<protein>
    <submittedName>
        <fullName evidence="2">Alpha/beta hydrolase</fullName>
    </submittedName>
</protein>
<name>A0ABV2BRP5_9GAMM</name>
<keyword evidence="2" id="KW-0378">Hydrolase</keyword>
<dbReference type="InterPro" id="IPR022742">
    <property type="entry name" value="Hydrolase_4"/>
</dbReference>
<evidence type="ECO:0000259" key="1">
    <source>
        <dbReference type="Pfam" id="PF12146"/>
    </source>
</evidence>
<dbReference type="RefSeq" id="WP_353874170.1">
    <property type="nucleotide sequence ID" value="NZ_JBEVCJ010000004.1"/>
</dbReference>
<dbReference type="InterPro" id="IPR029058">
    <property type="entry name" value="AB_hydrolase_fold"/>
</dbReference>
<dbReference type="PANTHER" id="PTHR43798:SF33">
    <property type="entry name" value="HYDROLASE, PUTATIVE (AFU_ORTHOLOGUE AFUA_2G14860)-RELATED"/>
    <property type="match status" value="1"/>
</dbReference>
<dbReference type="EMBL" id="JBEVCJ010000004">
    <property type="protein sequence ID" value="MET1254608.1"/>
    <property type="molecule type" value="Genomic_DNA"/>
</dbReference>
<comment type="caution">
    <text evidence="2">The sequence shown here is derived from an EMBL/GenBank/DDBJ whole genome shotgun (WGS) entry which is preliminary data.</text>
</comment>
<evidence type="ECO:0000313" key="3">
    <source>
        <dbReference type="Proteomes" id="UP001548189"/>
    </source>
</evidence>
<proteinExistence type="predicted"/>
<evidence type="ECO:0000313" key="2">
    <source>
        <dbReference type="EMBL" id="MET1254608.1"/>
    </source>
</evidence>
<accession>A0ABV2BRP5</accession>
<organism evidence="2 3">
    <name type="scientific">Aliikangiella maris</name>
    <dbReference type="NCBI Taxonomy" id="3162458"/>
    <lineage>
        <taxon>Bacteria</taxon>
        <taxon>Pseudomonadati</taxon>
        <taxon>Pseudomonadota</taxon>
        <taxon>Gammaproteobacteria</taxon>
        <taxon>Oceanospirillales</taxon>
        <taxon>Pleioneaceae</taxon>
        <taxon>Aliikangiella</taxon>
    </lineage>
</organism>
<dbReference type="Gene3D" id="3.40.50.1820">
    <property type="entry name" value="alpha/beta hydrolase"/>
    <property type="match status" value="1"/>
</dbReference>
<feature type="domain" description="Serine aminopeptidase S33" evidence="1">
    <location>
        <begin position="30"/>
        <end position="267"/>
    </location>
</feature>
<dbReference type="InterPro" id="IPR050266">
    <property type="entry name" value="AB_hydrolase_sf"/>
</dbReference>
<dbReference type="GO" id="GO:0016787">
    <property type="term" value="F:hydrolase activity"/>
    <property type="evidence" value="ECO:0007669"/>
    <property type="project" value="UniProtKB-KW"/>
</dbReference>
<dbReference type="PANTHER" id="PTHR43798">
    <property type="entry name" value="MONOACYLGLYCEROL LIPASE"/>
    <property type="match status" value="1"/>
</dbReference>
<dbReference type="Pfam" id="PF12146">
    <property type="entry name" value="Hydrolase_4"/>
    <property type="match status" value="1"/>
</dbReference>
<reference evidence="2 3" key="1">
    <citation type="submission" date="2024-06" db="EMBL/GenBank/DDBJ databases">
        <authorList>
            <person name="Li F."/>
        </authorList>
    </citation>
    <scope>NUCLEOTIDE SEQUENCE [LARGE SCALE GENOMIC DNA]</scope>
    <source>
        <strain evidence="2 3">GXAS 311</strain>
    </source>
</reference>
<gene>
    <name evidence="2" type="ORF">ABVT43_05670</name>
</gene>
<sequence>MNNLTDEHQYVKLSVGKCHYRIDGPSGGSTILLLHGATVAGWIFERLVPYFNQAGIRTLTIDLMGHGYSARPKTVYNLSLFKQQIMQLLDEIRNNPAKFDSLDVESPISILGHSLGAAIAASLVADHPAKFNRVILTAPLVNFNANMPIVTLFKTPLLGELLNRIYVIPMLKRRRQKRYASIADGRFVNKFMSQFLLPGFEQTVLSLFRSGVLDDQTQTYQSLNEINIPCQVLRGSDDVLVKPEQITYLKTLLPNAAFKEIENTAHAFILSHPELLAEELVAFIKK</sequence>
<dbReference type="SUPFAM" id="SSF53474">
    <property type="entry name" value="alpha/beta-Hydrolases"/>
    <property type="match status" value="1"/>
</dbReference>
<keyword evidence="3" id="KW-1185">Reference proteome</keyword>